<protein>
    <recommendedName>
        <fullName evidence="4">Cytochrome C oxidase subunit IV</fullName>
    </recommendedName>
</protein>
<gene>
    <name evidence="2" type="ORF">ACFFVF_04345</name>
</gene>
<keyword evidence="3" id="KW-1185">Reference proteome</keyword>
<evidence type="ECO:0008006" key="4">
    <source>
        <dbReference type="Google" id="ProtNLM"/>
    </source>
</evidence>
<accession>A0ABV5GK91</accession>
<dbReference type="Proteomes" id="UP001589607">
    <property type="component" value="Unassembled WGS sequence"/>
</dbReference>
<feature type="transmembrane region" description="Helical" evidence="1">
    <location>
        <begin position="39"/>
        <end position="65"/>
    </location>
</feature>
<evidence type="ECO:0000256" key="1">
    <source>
        <dbReference type="SAM" id="Phobius"/>
    </source>
</evidence>
<dbReference type="EMBL" id="JBHMEY010000009">
    <property type="protein sequence ID" value="MFB9095733.1"/>
    <property type="molecule type" value="Genomic_DNA"/>
</dbReference>
<sequence length="105" mass="12071">MEEFEKNILDYAKNMAIGSFLIGTLIFVSFVLFSIENLAYMGVLFVLLAIMANGIILFQLIYLWVHQKENRIAIRNTIFLVLANLPIAFIFLKIGAQLYTNRFGF</sequence>
<proteinExistence type="predicted"/>
<feature type="transmembrane region" description="Helical" evidence="1">
    <location>
        <begin position="12"/>
        <end position="33"/>
    </location>
</feature>
<evidence type="ECO:0000313" key="3">
    <source>
        <dbReference type="Proteomes" id="UP001589607"/>
    </source>
</evidence>
<keyword evidence="1" id="KW-0472">Membrane</keyword>
<reference evidence="2 3" key="1">
    <citation type="submission" date="2024-09" db="EMBL/GenBank/DDBJ databases">
        <authorList>
            <person name="Sun Q."/>
            <person name="Mori K."/>
        </authorList>
    </citation>
    <scope>NUCLEOTIDE SEQUENCE [LARGE SCALE GENOMIC DNA]</scope>
    <source>
        <strain evidence="2 3">CECT 7955</strain>
    </source>
</reference>
<keyword evidence="1" id="KW-1133">Transmembrane helix</keyword>
<evidence type="ECO:0000313" key="2">
    <source>
        <dbReference type="EMBL" id="MFB9095733.1"/>
    </source>
</evidence>
<dbReference type="RefSeq" id="WP_236454944.1">
    <property type="nucleotide sequence ID" value="NZ_CBCSGE010000004.1"/>
</dbReference>
<organism evidence="2 3">
    <name type="scientific">Flavobacterium jumunjinense</name>
    <dbReference type="NCBI Taxonomy" id="998845"/>
    <lineage>
        <taxon>Bacteria</taxon>
        <taxon>Pseudomonadati</taxon>
        <taxon>Bacteroidota</taxon>
        <taxon>Flavobacteriia</taxon>
        <taxon>Flavobacteriales</taxon>
        <taxon>Flavobacteriaceae</taxon>
        <taxon>Flavobacterium</taxon>
    </lineage>
</organism>
<name>A0ABV5GK91_9FLAO</name>
<feature type="transmembrane region" description="Helical" evidence="1">
    <location>
        <begin position="77"/>
        <end position="99"/>
    </location>
</feature>
<comment type="caution">
    <text evidence="2">The sequence shown here is derived from an EMBL/GenBank/DDBJ whole genome shotgun (WGS) entry which is preliminary data.</text>
</comment>
<keyword evidence="1" id="KW-0812">Transmembrane</keyword>